<dbReference type="GO" id="GO:0003700">
    <property type="term" value="F:DNA-binding transcription factor activity"/>
    <property type="evidence" value="ECO:0007669"/>
    <property type="project" value="TreeGrafter"/>
</dbReference>
<evidence type="ECO:0000313" key="6">
    <source>
        <dbReference type="EMBL" id="EZP79984.1"/>
    </source>
</evidence>
<evidence type="ECO:0000313" key="7">
    <source>
        <dbReference type="Proteomes" id="UP000024329"/>
    </source>
</evidence>
<organism evidence="6 7">
    <name type="scientific">Novosphingobium resinovorum</name>
    <dbReference type="NCBI Taxonomy" id="158500"/>
    <lineage>
        <taxon>Bacteria</taxon>
        <taxon>Pseudomonadati</taxon>
        <taxon>Pseudomonadota</taxon>
        <taxon>Alphaproteobacteria</taxon>
        <taxon>Sphingomonadales</taxon>
        <taxon>Sphingomonadaceae</taxon>
        <taxon>Novosphingobium</taxon>
    </lineage>
</organism>
<keyword evidence="1" id="KW-0805">Transcription regulation</keyword>
<keyword evidence="2 4" id="KW-0238">DNA-binding</keyword>
<sequence>MRVKTDARRNAILAAATDIFREVGYARASMAMISARLGGSKGTLYGYFKSKEELFGAAMMEVMEGQAADAVRLLDASEPDIALVLRRFGMAYLALLTSADAVAIMRTAIAEGANSKLGKSLYDAGCGGTWAEVKTYLTQLQTSGAIRGADNRFVAAHLKGLLEAGIIEPPLYGAEPWFDTEQSVAFAVDAFLRAYAI</sequence>
<dbReference type="InterPro" id="IPR009057">
    <property type="entry name" value="Homeodomain-like_sf"/>
</dbReference>
<evidence type="ECO:0000256" key="2">
    <source>
        <dbReference type="ARBA" id="ARBA00023125"/>
    </source>
</evidence>
<evidence type="ECO:0000256" key="1">
    <source>
        <dbReference type="ARBA" id="ARBA00023015"/>
    </source>
</evidence>
<dbReference type="AlphaFoldDB" id="A0A031JSV2"/>
<dbReference type="PRINTS" id="PR00455">
    <property type="entry name" value="HTHTETR"/>
</dbReference>
<dbReference type="InterPro" id="IPR050109">
    <property type="entry name" value="HTH-type_TetR-like_transc_reg"/>
</dbReference>
<dbReference type="PANTHER" id="PTHR30055">
    <property type="entry name" value="HTH-TYPE TRANSCRIPTIONAL REGULATOR RUTR"/>
    <property type="match status" value="1"/>
</dbReference>
<dbReference type="FunFam" id="1.10.10.60:FF:000141">
    <property type="entry name" value="TetR family transcriptional regulator"/>
    <property type="match status" value="1"/>
</dbReference>
<reference evidence="6 7" key="1">
    <citation type="submission" date="2014-03" db="EMBL/GenBank/DDBJ databases">
        <title>Whole genome sequence of Novosphingobium resinovorum KF1.</title>
        <authorList>
            <person name="Gan H.M."/>
            <person name="Gan H.Y."/>
            <person name="Chew T.H."/>
            <person name="Savka M.A."/>
        </authorList>
    </citation>
    <scope>NUCLEOTIDE SEQUENCE [LARGE SCALE GENOMIC DNA]</scope>
    <source>
        <strain evidence="6 7">KF1</strain>
    </source>
</reference>
<proteinExistence type="predicted"/>
<dbReference type="PATRIC" id="fig|158500.4.peg.3839"/>
<dbReference type="Proteomes" id="UP000024329">
    <property type="component" value="Unassembled WGS sequence"/>
</dbReference>
<dbReference type="eggNOG" id="COG1309">
    <property type="taxonomic scope" value="Bacteria"/>
</dbReference>
<dbReference type="InterPro" id="IPR039536">
    <property type="entry name" value="TetR_C_Proteobacteria"/>
</dbReference>
<gene>
    <name evidence="6" type="ORF">BV97_03767</name>
</gene>
<evidence type="ECO:0000256" key="4">
    <source>
        <dbReference type="PROSITE-ProRule" id="PRU00335"/>
    </source>
</evidence>
<keyword evidence="3" id="KW-0804">Transcription</keyword>
<dbReference type="GO" id="GO:0000976">
    <property type="term" value="F:transcription cis-regulatory region binding"/>
    <property type="evidence" value="ECO:0007669"/>
    <property type="project" value="TreeGrafter"/>
</dbReference>
<dbReference type="SUPFAM" id="SSF46689">
    <property type="entry name" value="Homeodomain-like"/>
    <property type="match status" value="1"/>
</dbReference>
<evidence type="ECO:0000256" key="3">
    <source>
        <dbReference type="ARBA" id="ARBA00023163"/>
    </source>
</evidence>
<feature type="DNA-binding region" description="H-T-H motif" evidence="4">
    <location>
        <begin position="29"/>
        <end position="48"/>
    </location>
</feature>
<dbReference type="Pfam" id="PF00440">
    <property type="entry name" value="TetR_N"/>
    <property type="match status" value="1"/>
</dbReference>
<dbReference type="PROSITE" id="PS50977">
    <property type="entry name" value="HTH_TETR_2"/>
    <property type="match status" value="1"/>
</dbReference>
<dbReference type="Pfam" id="PF14246">
    <property type="entry name" value="TetR_C_7"/>
    <property type="match status" value="1"/>
</dbReference>
<feature type="domain" description="HTH tetR-type" evidence="5">
    <location>
        <begin position="6"/>
        <end position="66"/>
    </location>
</feature>
<dbReference type="Gene3D" id="1.10.10.60">
    <property type="entry name" value="Homeodomain-like"/>
    <property type="match status" value="1"/>
</dbReference>
<dbReference type="PANTHER" id="PTHR30055:SF119">
    <property type="entry name" value="NALC"/>
    <property type="match status" value="1"/>
</dbReference>
<dbReference type="Gene3D" id="1.10.357.10">
    <property type="entry name" value="Tetracycline Repressor, domain 2"/>
    <property type="match status" value="1"/>
</dbReference>
<protein>
    <submittedName>
        <fullName evidence="6">TetR family transcriptional regulator</fullName>
    </submittedName>
</protein>
<name>A0A031JSV2_9SPHN</name>
<dbReference type="InterPro" id="IPR001647">
    <property type="entry name" value="HTH_TetR"/>
</dbReference>
<dbReference type="EMBL" id="JFYZ01000020">
    <property type="protein sequence ID" value="EZP79984.1"/>
    <property type="molecule type" value="Genomic_DNA"/>
</dbReference>
<comment type="caution">
    <text evidence="6">The sequence shown here is derived from an EMBL/GenBank/DDBJ whole genome shotgun (WGS) entry which is preliminary data.</text>
</comment>
<accession>A0A031JSV2</accession>
<evidence type="ECO:0000259" key="5">
    <source>
        <dbReference type="PROSITE" id="PS50977"/>
    </source>
</evidence>